<dbReference type="RefSeq" id="WP_143342944.1">
    <property type="nucleotide sequence ID" value="NZ_JAGIOO010000001.1"/>
</dbReference>
<accession>A0ABS5AB18</accession>
<sequence length="307" mass="34819">MTGERTGSAVGAAMARAAGEWAGRDRVEISYLMHQRANEFIEIMKGYHFDHARYTRAEAGRVRPLMIQFYSLMYKGDFLYEQAQREGRSTITDHSWKREMIELVRSHRAWDAGVARNIEELERYYILEGRVQLGEVELTEEVFREVNVIRSAVIDAMVRVLNNIKGVRNDEALYSLLVPFMLFLEVADDVRTYGPDVAEDSFNSLRLFVRMHGRDAARQKMREYLAGVVEEAVAALRDAPRAALLGIFDMLLLGDLPRGLARPVVRVLPRAVLVAVATAVTRLFLVVPEVPEPVAERVREPVGTART</sequence>
<protein>
    <submittedName>
        <fullName evidence="1">Uncharacterized protein</fullName>
    </submittedName>
</protein>
<proteinExistence type="predicted"/>
<gene>
    <name evidence="1" type="ORF">JOF53_002655</name>
</gene>
<dbReference type="Proteomes" id="UP001519363">
    <property type="component" value="Unassembled WGS sequence"/>
</dbReference>
<organism evidence="1 2">
    <name type="scientific">Crossiella equi</name>
    <dbReference type="NCBI Taxonomy" id="130796"/>
    <lineage>
        <taxon>Bacteria</taxon>
        <taxon>Bacillati</taxon>
        <taxon>Actinomycetota</taxon>
        <taxon>Actinomycetes</taxon>
        <taxon>Pseudonocardiales</taxon>
        <taxon>Pseudonocardiaceae</taxon>
        <taxon>Crossiella</taxon>
    </lineage>
</organism>
<keyword evidence="2" id="KW-1185">Reference proteome</keyword>
<comment type="caution">
    <text evidence="1">The sequence shown here is derived from an EMBL/GenBank/DDBJ whole genome shotgun (WGS) entry which is preliminary data.</text>
</comment>
<reference evidence="1 2" key="1">
    <citation type="submission" date="2021-03" db="EMBL/GenBank/DDBJ databases">
        <title>Sequencing the genomes of 1000 actinobacteria strains.</title>
        <authorList>
            <person name="Klenk H.-P."/>
        </authorList>
    </citation>
    <scope>NUCLEOTIDE SEQUENCE [LARGE SCALE GENOMIC DNA]</scope>
    <source>
        <strain evidence="1 2">DSM 44580</strain>
    </source>
</reference>
<evidence type="ECO:0000313" key="2">
    <source>
        <dbReference type="Proteomes" id="UP001519363"/>
    </source>
</evidence>
<evidence type="ECO:0000313" key="1">
    <source>
        <dbReference type="EMBL" id="MBP2473783.1"/>
    </source>
</evidence>
<dbReference type="EMBL" id="JAGIOO010000001">
    <property type="protein sequence ID" value="MBP2473783.1"/>
    <property type="molecule type" value="Genomic_DNA"/>
</dbReference>
<name>A0ABS5AB18_9PSEU</name>